<proteinExistence type="predicted"/>
<dbReference type="EMBL" id="UOFE01000031">
    <property type="protein sequence ID" value="VAW52935.1"/>
    <property type="molecule type" value="Genomic_DNA"/>
</dbReference>
<name>A0A3B0WAH2_9ZZZZ</name>
<gene>
    <name evidence="2" type="ORF">MNBD_GAMMA05-1878</name>
</gene>
<dbReference type="SUPFAM" id="SSF158997">
    <property type="entry name" value="Trm112p-like"/>
    <property type="match status" value="1"/>
</dbReference>
<dbReference type="CDD" id="cd02440">
    <property type="entry name" value="AdoMet_MTases"/>
    <property type="match status" value="1"/>
</dbReference>
<accession>A0A3B0WAH2</accession>
<organism evidence="2">
    <name type="scientific">hydrothermal vent metagenome</name>
    <dbReference type="NCBI Taxonomy" id="652676"/>
    <lineage>
        <taxon>unclassified sequences</taxon>
        <taxon>metagenomes</taxon>
        <taxon>ecological metagenomes</taxon>
    </lineage>
</organism>
<dbReference type="SUPFAM" id="SSF53335">
    <property type="entry name" value="S-adenosyl-L-methionine-dependent methyltransferases"/>
    <property type="match status" value="1"/>
</dbReference>
<dbReference type="GO" id="GO:0008757">
    <property type="term" value="F:S-adenosylmethionine-dependent methyltransferase activity"/>
    <property type="evidence" value="ECO:0007669"/>
    <property type="project" value="InterPro"/>
</dbReference>
<reference evidence="2" key="1">
    <citation type="submission" date="2018-06" db="EMBL/GenBank/DDBJ databases">
        <authorList>
            <person name="Zhirakovskaya E."/>
        </authorList>
    </citation>
    <scope>NUCLEOTIDE SEQUENCE</scope>
</reference>
<dbReference type="AlphaFoldDB" id="A0A3B0WAH2"/>
<protein>
    <recommendedName>
        <fullName evidence="1">Methyltransferase type 11 domain-containing protein</fullName>
    </recommendedName>
</protein>
<evidence type="ECO:0000313" key="2">
    <source>
        <dbReference type="EMBL" id="VAW52935.1"/>
    </source>
</evidence>
<sequence>MEKPVGLAPALLPANQKLDFVCPLCKGALSTSSTHFQCLPCERDYPVESGIPDFRVFPDPYLTFTEDHDRTQIVLEALDRLPLRELLTYYWSYSDVTPPLLRAKFVENAMQGEARGQRLFDLVTEQGTKLPKRLVDIGCGTGNFLAIAARHVEQPIGVDIAMRWLHLSRRRFLDDGLEVPALVCCCAEYLPFKPESFDAVVIASTFEFLRSPEESLIELKRTLDADGRCLINTVNRFSLAKNPYAHLWGVGFLPKSWQVAYVRKRRDASFENITLFSYSRLKKIANQSFCNVDIALADISDNTLITLPARTQFLVKVYRLLKNLPVIRQLLKQVAPEWDMTLARPKPKST</sequence>
<feature type="domain" description="Methyltransferase type 11" evidence="1">
    <location>
        <begin position="135"/>
        <end position="231"/>
    </location>
</feature>
<evidence type="ECO:0000259" key="1">
    <source>
        <dbReference type="Pfam" id="PF08241"/>
    </source>
</evidence>
<dbReference type="Pfam" id="PF08241">
    <property type="entry name" value="Methyltransf_11"/>
    <property type="match status" value="1"/>
</dbReference>
<dbReference type="Gene3D" id="3.40.50.150">
    <property type="entry name" value="Vaccinia Virus protein VP39"/>
    <property type="match status" value="1"/>
</dbReference>
<dbReference type="PANTHER" id="PTHR43861">
    <property type="entry name" value="TRANS-ACONITATE 2-METHYLTRANSFERASE-RELATED"/>
    <property type="match status" value="1"/>
</dbReference>
<dbReference type="Gene3D" id="2.20.25.10">
    <property type="match status" value="1"/>
</dbReference>
<dbReference type="InterPro" id="IPR029063">
    <property type="entry name" value="SAM-dependent_MTases_sf"/>
</dbReference>
<dbReference type="InterPro" id="IPR013216">
    <property type="entry name" value="Methyltransf_11"/>
</dbReference>